<feature type="compositionally biased region" description="Basic and acidic residues" evidence="1">
    <location>
        <begin position="42"/>
        <end position="55"/>
    </location>
</feature>
<evidence type="ECO:0000313" key="4">
    <source>
        <dbReference type="Proteomes" id="UP000030764"/>
    </source>
</evidence>
<accession>A0A085MFY3</accession>
<dbReference type="EMBL" id="KL363195">
    <property type="protein sequence ID" value="KFD56129.1"/>
    <property type="molecule type" value="Genomic_DNA"/>
</dbReference>
<evidence type="ECO:0000313" key="2">
    <source>
        <dbReference type="EMBL" id="KFD56129.1"/>
    </source>
</evidence>
<gene>
    <name evidence="2" type="ORF">M513_02907</name>
    <name evidence="3" type="ORF">M514_02907</name>
</gene>
<evidence type="ECO:0000313" key="3">
    <source>
        <dbReference type="EMBL" id="KFD66654.1"/>
    </source>
</evidence>
<name>A0A085MFY3_9BILA</name>
<proteinExistence type="predicted"/>
<dbReference type="Proteomes" id="UP000030764">
    <property type="component" value="Unassembled WGS sequence"/>
</dbReference>
<sequence length="72" mass="7778">MVVISRNVPESLCCCTLSAKSQQWQARPSEQGSRGCGRKLSGHHDKPAPGTDRSEPPSTTQIGGWANTCEHE</sequence>
<dbReference type="EMBL" id="KL367522">
    <property type="protein sequence ID" value="KFD66654.1"/>
    <property type="molecule type" value="Genomic_DNA"/>
</dbReference>
<organism evidence="2 4">
    <name type="scientific">Trichuris suis</name>
    <name type="common">pig whipworm</name>
    <dbReference type="NCBI Taxonomy" id="68888"/>
    <lineage>
        <taxon>Eukaryota</taxon>
        <taxon>Metazoa</taxon>
        <taxon>Ecdysozoa</taxon>
        <taxon>Nematoda</taxon>
        <taxon>Enoplea</taxon>
        <taxon>Dorylaimia</taxon>
        <taxon>Trichinellida</taxon>
        <taxon>Trichuridae</taxon>
        <taxon>Trichuris</taxon>
    </lineage>
</organism>
<protein>
    <submittedName>
        <fullName evidence="2">Uncharacterized protein</fullName>
    </submittedName>
</protein>
<evidence type="ECO:0000256" key="1">
    <source>
        <dbReference type="SAM" id="MobiDB-lite"/>
    </source>
</evidence>
<reference evidence="2 4" key="1">
    <citation type="journal article" date="2014" name="Nat. Genet.">
        <title>Genome and transcriptome of the porcine whipworm Trichuris suis.</title>
        <authorList>
            <person name="Jex A.R."/>
            <person name="Nejsum P."/>
            <person name="Schwarz E.M."/>
            <person name="Hu L."/>
            <person name="Young N.D."/>
            <person name="Hall R.S."/>
            <person name="Korhonen P.K."/>
            <person name="Liao S."/>
            <person name="Thamsborg S."/>
            <person name="Xia J."/>
            <person name="Xu P."/>
            <person name="Wang S."/>
            <person name="Scheerlinck J.P."/>
            <person name="Hofmann A."/>
            <person name="Sternberg P.W."/>
            <person name="Wang J."/>
            <person name="Gasser R.B."/>
        </authorList>
    </citation>
    <scope>NUCLEOTIDE SEQUENCE [LARGE SCALE GENOMIC DNA]</scope>
    <source>
        <strain evidence="3">DCEP-RM93F</strain>
        <strain evidence="2">DCEP-RM93M</strain>
    </source>
</reference>
<dbReference type="Proteomes" id="UP000030758">
    <property type="component" value="Unassembled WGS sequence"/>
</dbReference>
<keyword evidence="4" id="KW-1185">Reference proteome</keyword>
<dbReference type="AlphaFoldDB" id="A0A085MFY3"/>
<feature type="region of interest" description="Disordered" evidence="1">
    <location>
        <begin position="24"/>
        <end position="72"/>
    </location>
</feature>